<dbReference type="InterPro" id="IPR012409">
    <property type="entry name" value="Sirohaem_synth"/>
</dbReference>
<dbReference type="GO" id="GO:0004851">
    <property type="term" value="F:uroporphyrin-III C-methyltransferase activity"/>
    <property type="evidence" value="ECO:0007669"/>
    <property type="project" value="InterPro"/>
</dbReference>
<organism evidence="14 15">
    <name type="scientific">Nocardioides silvaticus</name>
    <dbReference type="NCBI Taxonomy" id="2201891"/>
    <lineage>
        <taxon>Bacteria</taxon>
        <taxon>Bacillati</taxon>
        <taxon>Actinomycetota</taxon>
        <taxon>Actinomycetes</taxon>
        <taxon>Propionibacteriales</taxon>
        <taxon>Nocardioidaceae</taxon>
        <taxon>Nocardioides</taxon>
    </lineage>
</organism>
<dbReference type="InterPro" id="IPR035996">
    <property type="entry name" value="4pyrrol_Methylase_sf"/>
</dbReference>
<feature type="active site" description="Proton acceptor" evidence="12">
    <location>
        <position position="198"/>
    </location>
</feature>
<reference evidence="14 15" key="1">
    <citation type="submission" date="2018-05" db="EMBL/GenBank/DDBJ databases">
        <title>Nocardioides silvaticus genome.</title>
        <authorList>
            <person name="Li C."/>
            <person name="Wang G."/>
        </authorList>
    </citation>
    <scope>NUCLEOTIDE SEQUENCE [LARGE SCALE GENOMIC DNA]</scope>
    <source>
        <strain evidence="14 15">CCTCC AB 2018079</strain>
    </source>
</reference>
<accession>A0A316TKD7</accession>
<dbReference type="GO" id="GO:0032259">
    <property type="term" value="P:methylation"/>
    <property type="evidence" value="ECO:0007669"/>
    <property type="project" value="UniProtKB-KW"/>
</dbReference>
<dbReference type="GO" id="GO:0051266">
    <property type="term" value="F:sirohydrochlorin ferrochelatase activity"/>
    <property type="evidence" value="ECO:0007669"/>
    <property type="project" value="InterPro"/>
</dbReference>
<dbReference type="EMBL" id="QGDD01000002">
    <property type="protein sequence ID" value="PWN04071.1"/>
    <property type="molecule type" value="Genomic_DNA"/>
</dbReference>
<protein>
    <submittedName>
        <fullName evidence="14">Uroporphyrinogen-III C-methyltransferase</fullName>
    </submittedName>
</protein>
<evidence type="ECO:0000256" key="12">
    <source>
        <dbReference type="PIRSR" id="PIRSR036426-1"/>
    </source>
</evidence>
<evidence type="ECO:0000259" key="13">
    <source>
        <dbReference type="Pfam" id="PF00590"/>
    </source>
</evidence>
<keyword evidence="8" id="KW-0456">Lyase</keyword>
<dbReference type="PANTHER" id="PTHR45790">
    <property type="entry name" value="SIROHEME SYNTHASE-RELATED"/>
    <property type="match status" value="1"/>
</dbReference>
<comment type="pathway">
    <text evidence="1">Porphyrin-containing compound metabolism; siroheme biosynthesis; sirohydrochlorin from precorrin-2: step 1/1.</text>
</comment>
<dbReference type="GO" id="GO:0019354">
    <property type="term" value="P:siroheme biosynthetic process"/>
    <property type="evidence" value="ECO:0007669"/>
    <property type="project" value="UniProtKB-UniPathway"/>
</dbReference>
<feature type="active site" description="Proton donor" evidence="12">
    <location>
        <position position="220"/>
    </location>
</feature>
<evidence type="ECO:0000256" key="8">
    <source>
        <dbReference type="ARBA" id="ARBA00023239"/>
    </source>
</evidence>
<dbReference type="FunFam" id="3.30.950.10:FF:000001">
    <property type="entry name" value="Siroheme synthase"/>
    <property type="match status" value="1"/>
</dbReference>
<dbReference type="GO" id="GO:0043115">
    <property type="term" value="F:precorrin-2 dehydrogenase activity"/>
    <property type="evidence" value="ECO:0007669"/>
    <property type="project" value="UniProtKB-EC"/>
</dbReference>
<comment type="caution">
    <text evidence="14">The sequence shown here is derived from an EMBL/GenBank/DDBJ whole genome shotgun (WGS) entry which is preliminary data.</text>
</comment>
<dbReference type="OrthoDB" id="9815856at2"/>
<dbReference type="InterPro" id="IPR050161">
    <property type="entry name" value="Siro_Cobalamin_biosynth"/>
</dbReference>
<evidence type="ECO:0000256" key="4">
    <source>
        <dbReference type="ARBA" id="ARBA00022679"/>
    </source>
</evidence>
<dbReference type="Pfam" id="PF13241">
    <property type="entry name" value="NAD_binding_7"/>
    <property type="match status" value="1"/>
</dbReference>
<dbReference type="Gene3D" id="3.40.50.720">
    <property type="entry name" value="NAD(P)-binding Rossmann-like Domain"/>
    <property type="match status" value="1"/>
</dbReference>
<evidence type="ECO:0000256" key="6">
    <source>
        <dbReference type="ARBA" id="ARBA00023002"/>
    </source>
</evidence>
<dbReference type="GO" id="GO:0051287">
    <property type="term" value="F:NAD binding"/>
    <property type="evidence" value="ECO:0007669"/>
    <property type="project" value="InterPro"/>
</dbReference>
<dbReference type="Proteomes" id="UP000245507">
    <property type="component" value="Unassembled WGS sequence"/>
</dbReference>
<evidence type="ECO:0000256" key="10">
    <source>
        <dbReference type="ARBA" id="ARBA00023268"/>
    </source>
</evidence>
<gene>
    <name evidence="14" type="primary">cobA</name>
    <name evidence="14" type="ORF">DJ010_07340</name>
</gene>
<dbReference type="InterPro" id="IPR036291">
    <property type="entry name" value="NAD(P)-bd_dom_sf"/>
</dbReference>
<keyword evidence="15" id="KW-1185">Reference proteome</keyword>
<dbReference type="PANTHER" id="PTHR45790:SF3">
    <property type="entry name" value="S-ADENOSYL-L-METHIONINE-DEPENDENT UROPORPHYRINOGEN III METHYLTRANSFERASE, CHLOROPLASTIC"/>
    <property type="match status" value="1"/>
</dbReference>
<keyword evidence="3 14" id="KW-0489">Methyltransferase</keyword>
<dbReference type="InterPro" id="IPR000878">
    <property type="entry name" value="4pyrrol_Mease"/>
</dbReference>
<dbReference type="SUPFAM" id="SSF51735">
    <property type="entry name" value="NAD(P)-binding Rossmann-fold domains"/>
    <property type="match status" value="1"/>
</dbReference>
<sequence length="421" mass="44371">MVPMDFPPYPSGLRLGGRRVVVVGGGNVAQRRVPQLIAAGADVHVVSPEATPAIEGLVGSGEVTWHRRRFEDADLDGAWYVVAVTDDPAVNDRVSELAEQQRIFCVRSDDATRGTAWTPAVGRHAGVTVAVLGNRDPRRSAAVRDEVLAGLRDGRIAAPHHRDRTPGVTLVGGGPGDPELMSVAGRKALMEADVVVADRLAPRELLGELPADVELVDVAKLPRSRSAQQAEINRVIVERALAGKRVVRFKGGDNFVFGRGYEEVIACREAGVPVTVIPGLTSPVAVPAIAGIPVTHRGITHEFTVVSGHLPPGHPESLVDFDALGRLRGTVVLMMGVENSPEIAKALLVGGREAGTPVAIVCDGTMPTQRTVLATLSTLGETVATERVQPPAIIVIGEVVRVAFPDSFPDPFPDPGTPADG</sequence>
<proteinExistence type="predicted"/>
<keyword evidence="9" id="KW-0627">Porphyrin biosynthesis</keyword>
<dbReference type="UniPathway" id="UPA00262">
    <property type="reaction ID" value="UER00222"/>
</dbReference>
<keyword evidence="7" id="KW-0520">NAD</keyword>
<keyword evidence="5" id="KW-0949">S-adenosyl-L-methionine</keyword>
<evidence type="ECO:0000256" key="7">
    <source>
        <dbReference type="ARBA" id="ARBA00023027"/>
    </source>
</evidence>
<dbReference type="PIRSF" id="PIRSF036426">
    <property type="entry name" value="Sirohaem_synth"/>
    <property type="match status" value="1"/>
</dbReference>
<dbReference type="InterPro" id="IPR014776">
    <property type="entry name" value="4pyrrole_Mease_sub2"/>
</dbReference>
<dbReference type="GO" id="GO:0009236">
    <property type="term" value="P:cobalamin biosynthetic process"/>
    <property type="evidence" value="ECO:0007669"/>
    <property type="project" value="UniProtKB-KW"/>
</dbReference>
<dbReference type="AlphaFoldDB" id="A0A316TKD7"/>
<evidence type="ECO:0000256" key="5">
    <source>
        <dbReference type="ARBA" id="ARBA00022691"/>
    </source>
</evidence>
<evidence type="ECO:0000256" key="1">
    <source>
        <dbReference type="ARBA" id="ARBA00005010"/>
    </source>
</evidence>
<dbReference type="InterPro" id="IPR006366">
    <property type="entry name" value="CobA/CysG_C"/>
</dbReference>
<keyword evidence="4 14" id="KW-0808">Transferase</keyword>
<dbReference type="Gene3D" id="3.40.1010.10">
    <property type="entry name" value="Cobalt-precorrin-4 Transmethylase, Domain 1"/>
    <property type="match status" value="1"/>
</dbReference>
<dbReference type="NCBIfam" id="TIGR01469">
    <property type="entry name" value="cobA_cysG_Cterm"/>
    <property type="match status" value="1"/>
</dbReference>
<keyword evidence="6" id="KW-0560">Oxidoreductase</keyword>
<comment type="catalytic activity">
    <reaction evidence="11">
        <text>precorrin-2 + NAD(+) = sirohydrochlorin + NADH + 2 H(+)</text>
        <dbReference type="Rhea" id="RHEA:15613"/>
        <dbReference type="ChEBI" id="CHEBI:15378"/>
        <dbReference type="ChEBI" id="CHEBI:57540"/>
        <dbReference type="ChEBI" id="CHEBI:57945"/>
        <dbReference type="ChEBI" id="CHEBI:58351"/>
        <dbReference type="ChEBI" id="CHEBI:58827"/>
        <dbReference type="EC" id="1.3.1.76"/>
    </reaction>
</comment>
<dbReference type="FunFam" id="3.40.1010.10:FF:000001">
    <property type="entry name" value="Siroheme synthase"/>
    <property type="match status" value="1"/>
</dbReference>
<dbReference type="CDD" id="cd11642">
    <property type="entry name" value="SUMT"/>
    <property type="match status" value="1"/>
</dbReference>
<dbReference type="InterPro" id="IPR014777">
    <property type="entry name" value="4pyrrole_Mease_sub1"/>
</dbReference>
<feature type="domain" description="Tetrapyrrole methylase" evidence="13">
    <location>
        <begin position="168"/>
        <end position="379"/>
    </location>
</feature>
<evidence type="ECO:0000313" key="15">
    <source>
        <dbReference type="Proteomes" id="UP000245507"/>
    </source>
</evidence>
<dbReference type="InterPro" id="IPR006367">
    <property type="entry name" value="Sirohaem_synthase_N"/>
</dbReference>
<keyword evidence="10" id="KW-0511">Multifunctional enzyme</keyword>
<keyword evidence="2" id="KW-0169">Cobalamin biosynthesis</keyword>
<evidence type="ECO:0000256" key="2">
    <source>
        <dbReference type="ARBA" id="ARBA00022573"/>
    </source>
</evidence>
<evidence type="ECO:0000256" key="3">
    <source>
        <dbReference type="ARBA" id="ARBA00022603"/>
    </source>
</evidence>
<evidence type="ECO:0000256" key="11">
    <source>
        <dbReference type="ARBA" id="ARBA00047561"/>
    </source>
</evidence>
<dbReference type="Gene3D" id="3.30.950.10">
    <property type="entry name" value="Methyltransferase, Cobalt-precorrin-4 Transmethylase, Domain 2"/>
    <property type="match status" value="1"/>
</dbReference>
<dbReference type="NCBIfam" id="TIGR01470">
    <property type="entry name" value="cysG_Nterm"/>
    <property type="match status" value="1"/>
</dbReference>
<dbReference type="Pfam" id="PF00590">
    <property type="entry name" value="TP_methylase"/>
    <property type="match status" value="1"/>
</dbReference>
<name>A0A316TKD7_9ACTN</name>
<evidence type="ECO:0000256" key="9">
    <source>
        <dbReference type="ARBA" id="ARBA00023244"/>
    </source>
</evidence>
<dbReference type="SUPFAM" id="SSF53790">
    <property type="entry name" value="Tetrapyrrole methylase"/>
    <property type="match status" value="1"/>
</dbReference>
<evidence type="ECO:0000313" key="14">
    <source>
        <dbReference type="EMBL" id="PWN04071.1"/>
    </source>
</evidence>
<dbReference type="NCBIfam" id="NF004790">
    <property type="entry name" value="PRK06136.1"/>
    <property type="match status" value="1"/>
</dbReference>